<reference evidence="10 11" key="1">
    <citation type="submission" date="2019-02" db="EMBL/GenBank/DDBJ databases">
        <title>Deep-cultivation of Planctomycetes and their phenomic and genomic characterization uncovers novel biology.</title>
        <authorList>
            <person name="Wiegand S."/>
            <person name="Jogler M."/>
            <person name="Boedeker C."/>
            <person name="Pinto D."/>
            <person name="Vollmers J."/>
            <person name="Rivas-Marin E."/>
            <person name="Kohn T."/>
            <person name="Peeters S.H."/>
            <person name="Heuer A."/>
            <person name="Rast P."/>
            <person name="Oberbeckmann S."/>
            <person name="Bunk B."/>
            <person name="Jeske O."/>
            <person name="Meyerdierks A."/>
            <person name="Storesund J.E."/>
            <person name="Kallscheuer N."/>
            <person name="Luecker S."/>
            <person name="Lage O.M."/>
            <person name="Pohl T."/>
            <person name="Merkel B.J."/>
            <person name="Hornburger P."/>
            <person name="Mueller R.-W."/>
            <person name="Bruemmer F."/>
            <person name="Labrenz M."/>
            <person name="Spormann A.M."/>
            <person name="Op den Camp H."/>
            <person name="Overmann J."/>
            <person name="Amann R."/>
            <person name="Jetten M.S.M."/>
            <person name="Mascher T."/>
            <person name="Medema M.H."/>
            <person name="Devos D.P."/>
            <person name="Kaster A.-K."/>
            <person name="Ovreas L."/>
            <person name="Rohde M."/>
            <person name="Galperin M.Y."/>
            <person name="Jogler C."/>
        </authorList>
    </citation>
    <scope>NUCLEOTIDE SEQUENCE [LARGE SCALE GENOMIC DNA]</scope>
    <source>
        <strain evidence="10 11">Mal4</strain>
    </source>
</reference>
<feature type="transmembrane region" description="Helical" evidence="8">
    <location>
        <begin position="152"/>
        <end position="168"/>
    </location>
</feature>
<keyword evidence="11" id="KW-1185">Reference proteome</keyword>
<dbReference type="RefSeq" id="WP_145369564.1">
    <property type="nucleotide sequence ID" value="NZ_CP036275.1"/>
</dbReference>
<dbReference type="KEGG" id="mri:Mal4_25910"/>
<evidence type="ECO:0000256" key="4">
    <source>
        <dbReference type="ARBA" id="ARBA00022679"/>
    </source>
</evidence>
<feature type="domain" description="Glycosyltransferase RgtA/B/C/D-like" evidence="9">
    <location>
        <begin position="108"/>
        <end position="238"/>
    </location>
</feature>
<dbReference type="PANTHER" id="PTHR33908:SF11">
    <property type="entry name" value="MEMBRANE PROTEIN"/>
    <property type="match status" value="1"/>
</dbReference>
<dbReference type="PANTHER" id="PTHR33908">
    <property type="entry name" value="MANNOSYLTRANSFERASE YKCB-RELATED"/>
    <property type="match status" value="1"/>
</dbReference>
<evidence type="ECO:0000259" key="9">
    <source>
        <dbReference type="Pfam" id="PF13231"/>
    </source>
</evidence>
<keyword evidence="2" id="KW-1003">Cell membrane</keyword>
<keyword evidence="4 10" id="KW-0808">Transferase</keyword>
<feature type="transmembrane region" description="Helical" evidence="8">
    <location>
        <begin position="209"/>
        <end position="238"/>
    </location>
</feature>
<dbReference type="OrthoDB" id="276326at2"/>
<dbReference type="InterPro" id="IPR050297">
    <property type="entry name" value="LipidA_mod_glycosyltrf_83"/>
</dbReference>
<organism evidence="10 11">
    <name type="scientific">Maioricimonas rarisocia</name>
    <dbReference type="NCBI Taxonomy" id="2528026"/>
    <lineage>
        <taxon>Bacteria</taxon>
        <taxon>Pseudomonadati</taxon>
        <taxon>Planctomycetota</taxon>
        <taxon>Planctomycetia</taxon>
        <taxon>Planctomycetales</taxon>
        <taxon>Planctomycetaceae</taxon>
        <taxon>Maioricimonas</taxon>
    </lineage>
</organism>
<evidence type="ECO:0000256" key="8">
    <source>
        <dbReference type="SAM" id="Phobius"/>
    </source>
</evidence>
<name>A0A517Z740_9PLAN</name>
<evidence type="ECO:0000313" key="10">
    <source>
        <dbReference type="EMBL" id="QDU38264.1"/>
    </source>
</evidence>
<feature type="transmembrane region" description="Helical" evidence="8">
    <location>
        <begin position="175"/>
        <end position="197"/>
    </location>
</feature>
<accession>A0A517Z740</accession>
<evidence type="ECO:0000256" key="7">
    <source>
        <dbReference type="ARBA" id="ARBA00023136"/>
    </source>
</evidence>
<dbReference type="EMBL" id="CP036275">
    <property type="protein sequence ID" value="QDU38264.1"/>
    <property type="molecule type" value="Genomic_DNA"/>
</dbReference>
<keyword evidence="7 8" id="KW-0472">Membrane</keyword>
<evidence type="ECO:0000256" key="6">
    <source>
        <dbReference type="ARBA" id="ARBA00022989"/>
    </source>
</evidence>
<feature type="transmembrane region" description="Helical" evidence="8">
    <location>
        <begin position="439"/>
        <end position="457"/>
    </location>
</feature>
<keyword evidence="5 8" id="KW-0812">Transmembrane</keyword>
<dbReference type="InterPro" id="IPR038731">
    <property type="entry name" value="RgtA/B/C-like"/>
</dbReference>
<keyword evidence="6 8" id="KW-1133">Transmembrane helix</keyword>
<evidence type="ECO:0000256" key="5">
    <source>
        <dbReference type="ARBA" id="ARBA00022692"/>
    </source>
</evidence>
<feature type="transmembrane region" description="Helical" evidence="8">
    <location>
        <begin position="21"/>
        <end position="40"/>
    </location>
</feature>
<comment type="subcellular location">
    <subcellularLocation>
        <location evidence="1">Cell membrane</location>
        <topology evidence="1">Multi-pass membrane protein</topology>
    </subcellularLocation>
</comment>
<evidence type="ECO:0000256" key="1">
    <source>
        <dbReference type="ARBA" id="ARBA00004651"/>
    </source>
</evidence>
<feature type="transmembrane region" description="Helical" evidence="8">
    <location>
        <begin position="384"/>
        <end position="401"/>
    </location>
</feature>
<evidence type="ECO:0000256" key="2">
    <source>
        <dbReference type="ARBA" id="ARBA00022475"/>
    </source>
</evidence>
<evidence type="ECO:0000313" key="11">
    <source>
        <dbReference type="Proteomes" id="UP000320496"/>
    </source>
</evidence>
<dbReference type="Pfam" id="PF13231">
    <property type="entry name" value="PMT_2"/>
    <property type="match status" value="1"/>
</dbReference>
<feature type="transmembrane region" description="Helical" evidence="8">
    <location>
        <begin position="272"/>
        <end position="289"/>
    </location>
</feature>
<feature type="transmembrane region" description="Helical" evidence="8">
    <location>
        <begin position="408"/>
        <end position="427"/>
    </location>
</feature>
<dbReference type="GO" id="GO:0005886">
    <property type="term" value="C:plasma membrane"/>
    <property type="evidence" value="ECO:0007669"/>
    <property type="project" value="UniProtKB-SubCell"/>
</dbReference>
<proteinExistence type="predicted"/>
<dbReference type="Proteomes" id="UP000320496">
    <property type="component" value="Chromosome"/>
</dbReference>
<dbReference type="GO" id="GO:0009103">
    <property type="term" value="P:lipopolysaccharide biosynthetic process"/>
    <property type="evidence" value="ECO:0007669"/>
    <property type="project" value="UniProtKB-ARBA"/>
</dbReference>
<dbReference type="GO" id="GO:0016763">
    <property type="term" value="F:pentosyltransferase activity"/>
    <property type="evidence" value="ECO:0007669"/>
    <property type="project" value="TreeGrafter"/>
</dbReference>
<protein>
    <submittedName>
        <fullName evidence="10">Dolichyl-phosphate-mannose-protein mannosyltransferase</fullName>
    </submittedName>
</protein>
<dbReference type="AlphaFoldDB" id="A0A517Z740"/>
<keyword evidence="3 10" id="KW-0328">Glycosyltransferase</keyword>
<sequence length="472" mass="51476">MSNQTAQAEELADPPGASCCWWIGPAFFALSLTALLVHFATKYGLDVPPSATGDEPSYDSIGWELSQGRGYRIDYSNEQFLEPYLEASRSADPPLPIPEGRDGPTALRPPLFPLVIAGTDLLFGRQFWVIRVVNCLAMAATCGLIAHFACRLTGAIPAVVMAFGFLILDVRTRLYARAILTEALACLLVAGMTAALLRYRGTGGWKNVVVAGLCLGVAVLDRPMLVVWLPVVALLVVLCKPSRPAGGVPPLFRWVPRLSEWVPRLCEPCSRVSLFLIAASIVVVPWMAWNCVRLDAFKPLGTQGMIELPAGFSDAAWENRGIWRLQPEDECLADVESRGLSGLQWEVALADCRREKAVEWIRTNPGRSILLGVMKIGQELRPRTVWQGVLLVLAVVGAFAMTDRRGALLLVGIVAAQLLAIAMTWSVEGRFMVPLQFPVYILASCGLGRLLLSFGLAKRRGLSAVEAERELK</sequence>
<gene>
    <name evidence="10" type="ORF">Mal4_25910</name>
</gene>
<evidence type="ECO:0000256" key="3">
    <source>
        <dbReference type="ARBA" id="ARBA00022676"/>
    </source>
</evidence>